<evidence type="ECO:0000313" key="3">
    <source>
        <dbReference type="Proteomes" id="UP000311713"/>
    </source>
</evidence>
<dbReference type="RefSeq" id="WP_139649530.1">
    <property type="nucleotide sequence ID" value="NZ_BAAAZS010000035.1"/>
</dbReference>
<feature type="region of interest" description="Disordered" evidence="1">
    <location>
        <begin position="1"/>
        <end position="33"/>
    </location>
</feature>
<evidence type="ECO:0000256" key="1">
    <source>
        <dbReference type="SAM" id="MobiDB-lite"/>
    </source>
</evidence>
<sequence length="466" mass="50515">MTTTASPAEAEAETDARAAERPPTRPRRRGRFRELLGRNELSTETIFTSTRQAAALNPAVVATHPALAGPITGVDLATGQPITTDPHALYDQGRITSPNVLVLGDISSGKSSLVKTEYCVRQVACGKQVVVLDRKNQQGRGEYERAAAECGVVPVRFARSGGTAINLLDPRISTTSESGGDGRVGQDRLLLMVAEHAHERELTSRQRYALRTAHRTALARARAEGRVATLHDVVAALYDPAADAVPRPHLATEGVVTRRAVIEWGLEVALDLERFISGDLSGLIDRATSEDLDLSAPLIVFDTSALPEDSPALSLVMALVATFLSAVWAQRNGQRLIVLEEGYHTARLDRVASVLRSLAKRGRGIGLSFVTVVHHLSDIPPDSDAMSLVREAGIVHVYRQSREDDAEEVVRQFRLPHTLNGQLAALARGVHVLRIGHEPARMVQHLRTPLEIEITDTDEAMNGGPR</sequence>
<feature type="compositionally biased region" description="Basic and acidic residues" evidence="1">
    <location>
        <begin position="14"/>
        <end position="23"/>
    </location>
</feature>
<dbReference type="InterPro" id="IPR027417">
    <property type="entry name" value="P-loop_NTPase"/>
</dbReference>
<dbReference type="Proteomes" id="UP000311713">
    <property type="component" value="Unassembled WGS sequence"/>
</dbReference>
<name>A0A5C4UQZ4_9ACTN</name>
<reference evidence="2 3" key="1">
    <citation type="submission" date="2019-06" db="EMBL/GenBank/DDBJ databases">
        <title>Draft genome of Streptomyces sedi sp. JCM16909.</title>
        <authorList>
            <person name="Klykleung N."/>
            <person name="Tanasupawat S."/>
            <person name="Kudo T."/>
            <person name="Yuki M."/>
            <person name="Ohkuma M."/>
        </authorList>
    </citation>
    <scope>NUCLEOTIDE SEQUENCE [LARGE SCALE GENOMIC DNA]</scope>
    <source>
        <strain evidence="2 3">JCM 16909</strain>
    </source>
</reference>
<keyword evidence="3" id="KW-1185">Reference proteome</keyword>
<gene>
    <name evidence="2" type="ORF">FH715_25855</name>
</gene>
<evidence type="ECO:0008006" key="4">
    <source>
        <dbReference type="Google" id="ProtNLM"/>
    </source>
</evidence>
<dbReference type="AlphaFoldDB" id="A0A5C4UQZ4"/>
<dbReference type="OrthoDB" id="3972227at2"/>
<proteinExistence type="predicted"/>
<dbReference type="SUPFAM" id="SSF52540">
    <property type="entry name" value="P-loop containing nucleoside triphosphate hydrolases"/>
    <property type="match status" value="1"/>
</dbReference>
<organism evidence="2 3">
    <name type="scientific">Streptomyces sedi</name>
    <dbReference type="NCBI Taxonomy" id="555059"/>
    <lineage>
        <taxon>Bacteria</taxon>
        <taxon>Bacillati</taxon>
        <taxon>Actinomycetota</taxon>
        <taxon>Actinomycetes</taxon>
        <taxon>Kitasatosporales</taxon>
        <taxon>Streptomycetaceae</taxon>
        <taxon>Streptomyces</taxon>
    </lineage>
</organism>
<comment type="caution">
    <text evidence="2">The sequence shown here is derived from an EMBL/GenBank/DDBJ whole genome shotgun (WGS) entry which is preliminary data.</text>
</comment>
<evidence type="ECO:0000313" key="2">
    <source>
        <dbReference type="EMBL" id="TNM25845.1"/>
    </source>
</evidence>
<dbReference type="Gene3D" id="3.40.50.300">
    <property type="entry name" value="P-loop containing nucleotide triphosphate hydrolases"/>
    <property type="match status" value="2"/>
</dbReference>
<dbReference type="EMBL" id="VDGT01000027">
    <property type="protein sequence ID" value="TNM25845.1"/>
    <property type="molecule type" value="Genomic_DNA"/>
</dbReference>
<protein>
    <recommendedName>
        <fullName evidence="4">ATP-binding protein</fullName>
    </recommendedName>
</protein>
<accession>A0A5C4UQZ4</accession>